<sequence>MTEVLLALAIVAMAAPFLYGQISDTNDTLRDIAAANKIIDLRDTVLNFVRLNQGDWPPVAQIRLADEELDAISDAPVAGFIDKYTVRGATITDVYLAFDLNETDLRATQIARHIGGDAAIVGTDGVAYGATWAVAAPDFMPGDLIYRISRDLEGEDKTKYLHRTETGEENLNMMLRDLNMNNNRAYDVGSVIAKSAEIRNASAQFMETPYLSANTIYFSSGANLDGDQAAFGSMRVSGDISGFRNIYADTLNGRSYTTNGRVIVDRATVLNSVNVANNLVLKSDSSRTISAFTGVTAHTVLTSFLSAENIIFYDNFGLTISGELLMSTTAPVRIGSWTFPSLTPPRFSELHLSRASVPSGPVLDDFSVIMSDGWQTAQPIEVMQ</sequence>
<accession>A0A9D9GUQ0</accession>
<name>A0A9D9GUQ0_9PROT</name>
<dbReference type="Proteomes" id="UP000823630">
    <property type="component" value="Unassembled WGS sequence"/>
</dbReference>
<proteinExistence type="predicted"/>
<evidence type="ECO:0000313" key="1">
    <source>
        <dbReference type="EMBL" id="MBO8425254.1"/>
    </source>
</evidence>
<gene>
    <name evidence="1" type="ORF">IAC69_02110</name>
</gene>
<dbReference type="EMBL" id="JADINC010000030">
    <property type="protein sequence ID" value="MBO8425254.1"/>
    <property type="molecule type" value="Genomic_DNA"/>
</dbReference>
<protein>
    <submittedName>
        <fullName evidence="1">Uncharacterized protein</fullName>
    </submittedName>
</protein>
<reference evidence="1" key="2">
    <citation type="journal article" date="2021" name="PeerJ">
        <title>Extensive microbial diversity within the chicken gut microbiome revealed by metagenomics and culture.</title>
        <authorList>
            <person name="Gilroy R."/>
            <person name="Ravi A."/>
            <person name="Getino M."/>
            <person name="Pursley I."/>
            <person name="Horton D.L."/>
            <person name="Alikhan N.F."/>
            <person name="Baker D."/>
            <person name="Gharbi K."/>
            <person name="Hall N."/>
            <person name="Watson M."/>
            <person name="Adriaenssens E.M."/>
            <person name="Foster-Nyarko E."/>
            <person name="Jarju S."/>
            <person name="Secka A."/>
            <person name="Antonio M."/>
            <person name="Oren A."/>
            <person name="Chaudhuri R.R."/>
            <person name="La Ragione R."/>
            <person name="Hildebrand F."/>
            <person name="Pallen M.J."/>
        </authorList>
    </citation>
    <scope>NUCLEOTIDE SEQUENCE</scope>
    <source>
        <strain evidence="1">8207</strain>
    </source>
</reference>
<organism evidence="1 2">
    <name type="scientific">Candidatus Enterousia avistercoris</name>
    <dbReference type="NCBI Taxonomy" id="2840788"/>
    <lineage>
        <taxon>Bacteria</taxon>
        <taxon>Pseudomonadati</taxon>
        <taxon>Pseudomonadota</taxon>
        <taxon>Alphaproteobacteria</taxon>
        <taxon>Candidatus Enterousia</taxon>
    </lineage>
</organism>
<evidence type="ECO:0000313" key="2">
    <source>
        <dbReference type="Proteomes" id="UP000823630"/>
    </source>
</evidence>
<comment type="caution">
    <text evidence="1">The sequence shown here is derived from an EMBL/GenBank/DDBJ whole genome shotgun (WGS) entry which is preliminary data.</text>
</comment>
<reference evidence="1" key="1">
    <citation type="submission" date="2020-10" db="EMBL/GenBank/DDBJ databases">
        <authorList>
            <person name="Gilroy R."/>
        </authorList>
    </citation>
    <scope>NUCLEOTIDE SEQUENCE</scope>
    <source>
        <strain evidence="1">8207</strain>
    </source>
</reference>
<dbReference type="AlphaFoldDB" id="A0A9D9GUQ0"/>